<evidence type="ECO:0000313" key="2">
    <source>
        <dbReference type="Proteomes" id="UP001642483"/>
    </source>
</evidence>
<protein>
    <submittedName>
        <fullName evidence="1">Uncharacterized protein</fullName>
    </submittedName>
</protein>
<proteinExistence type="predicted"/>
<dbReference type="Proteomes" id="UP001642483">
    <property type="component" value="Unassembled WGS sequence"/>
</dbReference>
<reference evidence="1 2" key="1">
    <citation type="submission" date="2024-02" db="EMBL/GenBank/DDBJ databases">
        <authorList>
            <person name="Daric V."/>
            <person name="Darras S."/>
        </authorList>
    </citation>
    <scope>NUCLEOTIDE SEQUENCE [LARGE SCALE GENOMIC DNA]</scope>
</reference>
<name>A0ABP0F025_CLALP</name>
<gene>
    <name evidence="1" type="ORF">CVLEPA_LOCUS800</name>
</gene>
<accession>A0ABP0F025</accession>
<sequence length="76" mass="8821">MENRWEIRHANAAQNEISIGGIVNLTFFGAQSVNFLKGFLVRTREITQRRENFQESDLNPTLVLYTKILTNERVPN</sequence>
<organism evidence="1 2">
    <name type="scientific">Clavelina lepadiformis</name>
    <name type="common">Light-bulb sea squirt</name>
    <name type="synonym">Ascidia lepadiformis</name>
    <dbReference type="NCBI Taxonomy" id="159417"/>
    <lineage>
        <taxon>Eukaryota</taxon>
        <taxon>Metazoa</taxon>
        <taxon>Chordata</taxon>
        <taxon>Tunicata</taxon>
        <taxon>Ascidiacea</taxon>
        <taxon>Aplousobranchia</taxon>
        <taxon>Clavelinidae</taxon>
        <taxon>Clavelina</taxon>
    </lineage>
</organism>
<dbReference type="EMBL" id="CAWYQH010000001">
    <property type="protein sequence ID" value="CAK8671760.1"/>
    <property type="molecule type" value="Genomic_DNA"/>
</dbReference>
<keyword evidence="2" id="KW-1185">Reference proteome</keyword>
<comment type="caution">
    <text evidence="1">The sequence shown here is derived from an EMBL/GenBank/DDBJ whole genome shotgun (WGS) entry which is preliminary data.</text>
</comment>
<evidence type="ECO:0000313" key="1">
    <source>
        <dbReference type="EMBL" id="CAK8671760.1"/>
    </source>
</evidence>